<evidence type="ECO:0000256" key="1">
    <source>
        <dbReference type="ARBA" id="ARBA00004123"/>
    </source>
</evidence>
<dbReference type="InterPro" id="IPR051000">
    <property type="entry name" value="Homeobox_DNA-bind_prot"/>
</dbReference>
<dbReference type="InterPro" id="IPR001356">
    <property type="entry name" value="HD"/>
</dbReference>
<feature type="region of interest" description="Disordered" evidence="7">
    <location>
        <begin position="1"/>
        <end position="49"/>
    </location>
</feature>
<dbReference type="PANTHER" id="PTHR24324">
    <property type="entry name" value="HOMEOBOX PROTEIN HHEX"/>
    <property type="match status" value="1"/>
</dbReference>
<evidence type="ECO:0000256" key="3">
    <source>
        <dbReference type="ARBA" id="ARBA00023155"/>
    </source>
</evidence>
<gene>
    <name evidence="9" type="ORF">LCOR_11458.1</name>
</gene>
<dbReference type="InterPro" id="IPR057939">
    <property type="entry name" value="TRF2_HOY1_PH"/>
</dbReference>
<dbReference type="Pfam" id="PF24818">
    <property type="entry name" value="PH_TRF2_HOY1"/>
    <property type="match status" value="1"/>
</dbReference>
<dbReference type="Proteomes" id="UP000027586">
    <property type="component" value="Unassembled WGS sequence"/>
</dbReference>
<keyword evidence="3 5" id="KW-0371">Homeobox</keyword>
<feature type="compositionally biased region" description="Low complexity" evidence="7">
    <location>
        <begin position="19"/>
        <end position="32"/>
    </location>
</feature>
<dbReference type="PROSITE" id="PS00027">
    <property type="entry name" value="HOMEOBOX_1"/>
    <property type="match status" value="1"/>
</dbReference>
<keyword evidence="10" id="KW-1185">Reference proteome</keyword>
<evidence type="ECO:0000256" key="7">
    <source>
        <dbReference type="SAM" id="MobiDB-lite"/>
    </source>
</evidence>
<sequence length="419" mass="46888">MSSLLAQHHHPATFTGPQNIPNTTNITNNNDNAVTSSSTTEKPKHRKRTRATAEQLAVLENTFAVTVSPNAKLRKQLSERLKMSERSIQIWFQNRRAKVKHMQKRAQQQQQQRANMFWRAQSVDSTLFHQPFTLTHPAIPTSDMMMVNHHHPSSMMRPMSMPPPAIQPTTTNNMMILPQQPSSPTTAALMENLYILSATTLTIGTWQRLALNVTDLMLTFAQDVFAWHIYDNGLQFKIHIPLNTVAGITQDGEQVHLDLTEPPLFYMMTTAEQDGKQPQRWVQCSDFSEGQQASQCLRHTLKGASEQLKQDLFALFYAIGHLVRFNTTTTGGVVQQQDDSSDSSISTISSNSSSNSNNYNHNDPYACIYPLLAENGGTTTSIVDDWTLQQMLPVSCSNTTTTTTTTTTTAATPFFIAQE</sequence>
<proteinExistence type="predicted"/>
<dbReference type="Gene3D" id="1.10.10.60">
    <property type="entry name" value="Homeodomain-like"/>
    <property type="match status" value="1"/>
</dbReference>
<dbReference type="STRING" id="1263082.A0A068SFS4"/>
<dbReference type="CDD" id="cd00086">
    <property type="entry name" value="homeodomain"/>
    <property type="match status" value="1"/>
</dbReference>
<dbReference type="PROSITE" id="PS50071">
    <property type="entry name" value="HOMEOBOX_2"/>
    <property type="match status" value="1"/>
</dbReference>
<feature type="DNA-binding region" description="Homeobox" evidence="5">
    <location>
        <begin position="44"/>
        <end position="103"/>
    </location>
</feature>
<dbReference type="Pfam" id="PF00046">
    <property type="entry name" value="Homeodomain"/>
    <property type="match status" value="1"/>
</dbReference>
<evidence type="ECO:0000313" key="9">
    <source>
        <dbReference type="EMBL" id="CDH60677.1"/>
    </source>
</evidence>
<dbReference type="InterPro" id="IPR017970">
    <property type="entry name" value="Homeobox_CS"/>
</dbReference>
<keyword evidence="4 5" id="KW-0539">Nucleus</keyword>
<dbReference type="GO" id="GO:0000981">
    <property type="term" value="F:DNA-binding transcription factor activity, RNA polymerase II-specific"/>
    <property type="evidence" value="ECO:0007669"/>
    <property type="project" value="InterPro"/>
</dbReference>
<feature type="region of interest" description="Disordered" evidence="7">
    <location>
        <begin position="333"/>
        <end position="356"/>
    </location>
</feature>
<dbReference type="GO" id="GO:0005634">
    <property type="term" value="C:nucleus"/>
    <property type="evidence" value="ECO:0007669"/>
    <property type="project" value="UniProtKB-SubCell"/>
</dbReference>
<accession>A0A068SFS4</accession>
<dbReference type="AlphaFoldDB" id="A0A068SFS4"/>
<dbReference type="OrthoDB" id="6159439at2759"/>
<dbReference type="GO" id="GO:0030154">
    <property type="term" value="P:cell differentiation"/>
    <property type="evidence" value="ECO:0007669"/>
    <property type="project" value="TreeGrafter"/>
</dbReference>
<dbReference type="SUPFAM" id="SSF46689">
    <property type="entry name" value="Homeodomain-like"/>
    <property type="match status" value="1"/>
</dbReference>
<dbReference type="PANTHER" id="PTHR24324:SF5">
    <property type="entry name" value="HEMATOPOIETICALLY-EXPRESSED HOMEOBOX PROTEIN HHEX"/>
    <property type="match status" value="1"/>
</dbReference>
<name>A0A068SFS4_9FUNG</name>
<dbReference type="InterPro" id="IPR009057">
    <property type="entry name" value="Homeodomain-like_sf"/>
</dbReference>
<dbReference type="EMBL" id="CBTN010000101">
    <property type="protein sequence ID" value="CDH60677.1"/>
    <property type="molecule type" value="Genomic_DNA"/>
</dbReference>
<evidence type="ECO:0000256" key="4">
    <source>
        <dbReference type="ARBA" id="ARBA00023242"/>
    </source>
</evidence>
<protein>
    <recommendedName>
        <fullName evidence="8">Homeobox domain-containing protein</fullName>
    </recommendedName>
</protein>
<comment type="subcellular location">
    <subcellularLocation>
        <location evidence="1 5 6">Nucleus</location>
    </subcellularLocation>
</comment>
<evidence type="ECO:0000256" key="5">
    <source>
        <dbReference type="PROSITE-ProRule" id="PRU00108"/>
    </source>
</evidence>
<dbReference type="SMART" id="SM00389">
    <property type="entry name" value="HOX"/>
    <property type="match status" value="1"/>
</dbReference>
<evidence type="ECO:0000313" key="10">
    <source>
        <dbReference type="Proteomes" id="UP000027586"/>
    </source>
</evidence>
<comment type="caution">
    <text evidence="9">The sequence shown here is derived from an EMBL/GenBank/DDBJ whole genome shotgun (WGS) entry which is preliminary data.</text>
</comment>
<organism evidence="9 10">
    <name type="scientific">Lichtheimia corymbifera JMRC:FSU:9682</name>
    <dbReference type="NCBI Taxonomy" id="1263082"/>
    <lineage>
        <taxon>Eukaryota</taxon>
        <taxon>Fungi</taxon>
        <taxon>Fungi incertae sedis</taxon>
        <taxon>Mucoromycota</taxon>
        <taxon>Mucoromycotina</taxon>
        <taxon>Mucoromycetes</taxon>
        <taxon>Mucorales</taxon>
        <taxon>Lichtheimiaceae</taxon>
        <taxon>Lichtheimia</taxon>
    </lineage>
</organism>
<evidence type="ECO:0000259" key="8">
    <source>
        <dbReference type="PROSITE" id="PS50071"/>
    </source>
</evidence>
<dbReference type="VEuPathDB" id="FungiDB:LCOR_11458.1"/>
<evidence type="ECO:0000256" key="6">
    <source>
        <dbReference type="RuleBase" id="RU000682"/>
    </source>
</evidence>
<dbReference type="GO" id="GO:0000978">
    <property type="term" value="F:RNA polymerase II cis-regulatory region sequence-specific DNA binding"/>
    <property type="evidence" value="ECO:0007669"/>
    <property type="project" value="TreeGrafter"/>
</dbReference>
<evidence type="ECO:0000256" key="2">
    <source>
        <dbReference type="ARBA" id="ARBA00023125"/>
    </source>
</evidence>
<feature type="domain" description="Homeobox" evidence="8">
    <location>
        <begin position="42"/>
        <end position="102"/>
    </location>
</feature>
<keyword evidence="2 5" id="KW-0238">DNA-binding</keyword>
<reference evidence="9" key="1">
    <citation type="submission" date="2013-08" db="EMBL/GenBank/DDBJ databases">
        <title>Gene expansion shapes genome architecture in the human pathogen Lichtheimia corymbifera: an evolutionary genomics analysis in the ancient terrestrial Mucorales (Mucoromycotina).</title>
        <authorList>
            <person name="Schwartze V.U."/>
            <person name="Winter S."/>
            <person name="Shelest E."/>
            <person name="Marcet-Houben M."/>
            <person name="Horn F."/>
            <person name="Wehner S."/>
            <person name="Hoffmann K."/>
            <person name="Riege K."/>
            <person name="Sammeth M."/>
            <person name="Nowrousian M."/>
            <person name="Valiante V."/>
            <person name="Linde J."/>
            <person name="Jacobsen I.D."/>
            <person name="Marz M."/>
            <person name="Brakhage A.A."/>
            <person name="Gabaldon T."/>
            <person name="Bocker S."/>
            <person name="Voigt K."/>
        </authorList>
    </citation>
    <scope>NUCLEOTIDE SEQUENCE [LARGE SCALE GENOMIC DNA]</scope>
    <source>
        <strain evidence="9">FSU 9682</strain>
    </source>
</reference>